<reference evidence="1 2" key="2">
    <citation type="journal article" date="2011" name="J. Antibiot.">
        <title>Furaquinocins I and J: novel polyketide isoprenoid hybrid compounds from Streptomyces reveromyceticus SN-593.</title>
        <authorList>
            <person name="Panthee S."/>
            <person name="Takahashi S."/>
            <person name="Takagi H."/>
            <person name="Nogawa T."/>
            <person name="Oowada E."/>
            <person name="Uramoto M."/>
            <person name="Osada H."/>
        </authorList>
    </citation>
    <scope>NUCLEOTIDE SEQUENCE [LARGE SCALE GENOMIC DNA]</scope>
    <source>
        <strain evidence="1 2">SN-593</strain>
    </source>
</reference>
<gene>
    <name evidence="1" type="ORF">RVR_3807</name>
</gene>
<dbReference type="RefSeq" id="WP_202234094.1">
    <property type="nucleotide sequence ID" value="NZ_AP018365.1"/>
</dbReference>
<name>A0A7U3US82_9ACTN</name>
<reference evidence="1 2" key="4">
    <citation type="journal article" date="2020" name="Sci. Rep.">
        <title>beta-carboline chemical signals induce reveromycin production through a LuxR family regulator in Streptomyces sp. SN-593.</title>
        <authorList>
            <person name="Panthee S."/>
            <person name="Kito N."/>
            <person name="Hayashi T."/>
            <person name="Shimizu T."/>
            <person name="Ishikawa J."/>
            <person name="Hamamoto H."/>
            <person name="Osada H."/>
            <person name="Takahashi S."/>
        </authorList>
    </citation>
    <scope>NUCLEOTIDE SEQUENCE [LARGE SCALE GENOMIC DNA]</scope>
    <source>
        <strain evidence="1 2">SN-593</strain>
    </source>
</reference>
<reference evidence="1 2" key="3">
    <citation type="journal article" date="2011" name="Nat. Chem. Biol.">
        <title>Reveromycin A biosynthesis uses RevG and RevJ for stereospecific spiroacetal formation.</title>
        <authorList>
            <person name="Takahashi S."/>
            <person name="Toyoda A."/>
            <person name="Sekiyama Y."/>
            <person name="Takagi H."/>
            <person name="Nogawa T."/>
            <person name="Uramoto M."/>
            <person name="Suzuki R."/>
            <person name="Koshino H."/>
            <person name="Kumano T."/>
            <person name="Panthee S."/>
            <person name="Dairi T."/>
            <person name="Ishikawa J."/>
            <person name="Ikeda H."/>
            <person name="Sakaki Y."/>
            <person name="Osada H."/>
        </authorList>
    </citation>
    <scope>NUCLEOTIDE SEQUENCE [LARGE SCALE GENOMIC DNA]</scope>
    <source>
        <strain evidence="1 2">SN-593</strain>
    </source>
</reference>
<organism evidence="1 2">
    <name type="scientific">Actinacidiphila reveromycinica</name>
    <dbReference type="NCBI Taxonomy" id="659352"/>
    <lineage>
        <taxon>Bacteria</taxon>
        <taxon>Bacillati</taxon>
        <taxon>Actinomycetota</taxon>
        <taxon>Actinomycetes</taxon>
        <taxon>Kitasatosporales</taxon>
        <taxon>Streptomycetaceae</taxon>
        <taxon>Actinacidiphila</taxon>
    </lineage>
</organism>
<protein>
    <submittedName>
        <fullName evidence="1">Uncharacterized protein</fullName>
    </submittedName>
</protein>
<evidence type="ECO:0000313" key="2">
    <source>
        <dbReference type="Proteomes" id="UP000595703"/>
    </source>
</evidence>
<keyword evidence="2" id="KW-1185">Reference proteome</keyword>
<dbReference type="KEGG" id="arev:RVR_3807"/>
<proteinExistence type="predicted"/>
<accession>A0A7U3US82</accession>
<dbReference type="Proteomes" id="UP000595703">
    <property type="component" value="Chromosome"/>
</dbReference>
<dbReference type="AlphaFoldDB" id="A0A7U3US82"/>
<evidence type="ECO:0000313" key="1">
    <source>
        <dbReference type="EMBL" id="BBA97862.1"/>
    </source>
</evidence>
<sequence length="123" mass="12931">MRASTMASDTVRVPRVTGLAVLKHLCLPGSVLVDPRAKALYFFVPSGTASTWSFPGVDVRPAAALPLPPPTRNGPPGAYWLTAATHGPRCLRPVELLAAIRSALCPDDVLNSRSAELRAGDCG</sequence>
<dbReference type="EMBL" id="AP018365">
    <property type="protein sequence ID" value="BBA97862.1"/>
    <property type="molecule type" value="Genomic_DNA"/>
</dbReference>
<reference evidence="1 2" key="1">
    <citation type="journal article" date="2010" name="J. Bacteriol.">
        <title>Biochemical characterization of a novel indole prenyltransferase from Streptomyces sp. SN-593.</title>
        <authorList>
            <person name="Takahashi S."/>
            <person name="Takagi H."/>
            <person name="Toyoda A."/>
            <person name="Uramoto M."/>
            <person name="Nogawa T."/>
            <person name="Ueki M."/>
            <person name="Sakaki Y."/>
            <person name="Osada H."/>
        </authorList>
    </citation>
    <scope>NUCLEOTIDE SEQUENCE [LARGE SCALE GENOMIC DNA]</scope>
    <source>
        <strain evidence="1 2">SN-593</strain>
    </source>
</reference>